<feature type="transmembrane region" description="Helical" evidence="1">
    <location>
        <begin position="23"/>
        <end position="46"/>
    </location>
</feature>
<protein>
    <submittedName>
        <fullName evidence="2">Uncharacterized protein</fullName>
    </submittedName>
</protein>
<dbReference type="AlphaFoldDB" id="A0A2P2N343"/>
<sequence>MKCLALLEFYFSTRILLLKCKDCSVLIGMALIFCLLILSHSVHFIVDRVEYGVFNFGAVLEIEN</sequence>
<keyword evidence="1" id="KW-0472">Membrane</keyword>
<evidence type="ECO:0000313" key="2">
    <source>
        <dbReference type="EMBL" id="MBX36904.1"/>
    </source>
</evidence>
<dbReference type="EMBL" id="GGEC01056420">
    <property type="protein sequence ID" value="MBX36904.1"/>
    <property type="molecule type" value="Transcribed_RNA"/>
</dbReference>
<evidence type="ECO:0000256" key="1">
    <source>
        <dbReference type="SAM" id="Phobius"/>
    </source>
</evidence>
<keyword evidence="1" id="KW-1133">Transmembrane helix</keyword>
<keyword evidence="1" id="KW-0812">Transmembrane</keyword>
<accession>A0A2P2N343</accession>
<organism evidence="2">
    <name type="scientific">Rhizophora mucronata</name>
    <name type="common">Asiatic mangrove</name>
    <dbReference type="NCBI Taxonomy" id="61149"/>
    <lineage>
        <taxon>Eukaryota</taxon>
        <taxon>Viridiplantae</taxon>
        <taxon>Streptophyta</taxon>
        <taxon>Embryophyta</taxon>
        <taxon>Tracheophyta</taxon>
        <taxon>Spermatophyta</taxon>
        <taxon>Magnoliopsida</taxon>
        <taxon>eudicotyledons</taxon>
        <taxon>Gunneridae</taxon>
        <taxon>Pentapetalae</taxon>
        <taxon>rosids</taxon>
        <taxon>fabids</taxon>
        <taxon>Malpighiales</taxon>
        <taxon>Rhizophoraceae</taxon>
        <taxon>Rhizophora</taxon>
    </lineage>
</organism>
<name>A0A2P2N343_RHIMU</name>
<proteinExistence type="predicted"/>
<reference evidence="2" key="1">
    <citation type="submission" date="2018-02" db="EMBL/GenBank/DDBJ databases">
        <title>Rhizophora mucronata_Transcriptome.</title>
        <authorList>
            <person name="Meera S.P."/>
            <person name="Sreeshan A."/>
            <person name="Augustine A."/>
        </authorList>
    </citation>
    <scope>NUCLEOTIDE SEQUENCE</scope>
    <source>
        <tissue evidence="2">Leaf</tissue>
    </source>
</reference>